<dbReference type="Proteomes" id="UP001281003">
    <property type="component" value="Unassembled WGS sequence"/>
</dbReference>
<dbReference type="PROSITE" id="PS50048">
    <property type="entry name" value="ZN2_CY6_FUNGAL_2"/>
    <property type="match status" value="1"/>
</dbReference>
<sequence>MVGVPGKYKGCNSCRVRRVKCDNSRPYCRKCIDSGRECLGYERETVFIIGTIEDGGRCSSHPPRVIKSRKGKASTSSRSGGEGEDDEKEGKTPPRKEEGRAQRLELFPDHGHPLQSAWDDFLSVSTGDGRRCSLRFEAVNTRLRSVVRGGDGRSDGFAVKSMAEYEVPNLGMYFGGQEFELRGQCLVSLPGDQDGDAYWRLVGECVFVYEHNNSTPYTNLYNNQPKDFAVQSDPIRRVGSENLQIFPDHHFFVRVYRPNAILSALLNRVPTFLESAEWTSIPWGKHPKSILDQLLDIIAILPRTLWRADRVAEEVPSLPRRQRAQDLLNNCLNIERQFNAWSAGFSAEMTAFVSRQSTAVITPSSSSTSMGEYGGPVQSYLATPPAVTAYDYLSPSSSPYPQSQGQGQHRRSPSNSVSRSRGTPSPTPSASASSPRFQPYPMNSPHQQAKSRRTSPSYPVQYPYPSSNPPLVFANSQLALAYILYHISLMQLYQTIERLYWSIFESLPMGTPLEVQMQMQQLPMDFMNNVDLARYGTKAVRGLAERVCRSLESALSNGAEPGLLAYPLYWVRSFYESVGMGSGIAMGITSTSWDGLGVDIMGMGGPVGGNSFNMGMNMNNGMAGSMAINYSAGMENLNMMGLDGLNNNAMIGTTATAMMQRQQQQSQSQPQDGRLELMWCDQFRERLRAKGSEITNSIMGQGKKWEEIASYGY</sequence>
<dbReference type="PANTHER" id="PTHR38111">
    <property type="entry name" value="ZN(2)-C6 FUNGAL-TYPE DOMAIN-CONTAINING PROTEIN-RELATED"/>
    <property type="match status" value="1"/>
</dbReference>
<protein>
    <recommendedName>
        <fullName evidence="3">Zn(2)-C6 fungal-type domain-containing protein</fullName>
    </recommendedName>
</protein>
<dbReference type="Gene3D" id="4.10.240.10">
    <property type="entry name" value="Zn(2)-C6 fungal-type DNA-binding domain"/>
    <property type="match status" value="1"/>
</dbReference>
<dbReference type="InterPro" id="IPR001138">
    <property type="entry name" value="Zn2Cys6_DnaBD"/>
</dbReference>
<feature type="region of interest" description="Disordered" evidence="2">
    <location>
        <begin position="392"/>
        <end position="461"/>
    </location>
</feature>
<evidence type="ECO:0000259" key="3">
    <source>
        <dbReference type="PROSITE" id="PS50048"/>
    </source>
</evidence>
<evidence type="ECO:0000256" key="2">
    <source>
        <dbReference type="SAM" id="MobiDB-lite"/>
    </source>
</evidence>
<gene>
    <name evidence="4" type="ORF">B0T20DRAFT_160108</name>
</gene>
<evidence type="ECO:0000313" key="5">
    <source>
        <dbReference type="Proteomes" id="UP001281003"/>
    </source>
</evidence>
<organism evidence="4 5">
    <name type="scientific">Sordaria brevicollis</name>
    <dbReference type="NCBI Taxonomy" id="83679"/>
    <lineage>
        <taxon>Eukaryota</taxon>
        <taxon>Fungi</taxon>
        <taxon>Dikarya</taxon>
        <taxon>Ascomycota</taxon>
        <taxon>Pezizomycotina</taxon>
        <taxon>Sordariomycetes</taxon>
        <taxon>Sordariomycetidae</taxon>
        <taxon>Sordariales</taxon>
        <taxon>Sordariaceae</taxon>
        <taxon>Sordaria</taxon>
    </lineage>
</organism>
<accession>A0AAE0PJK2</accession>
<feature type="domain" description="Zn(2)-C6 fungal-type" evidence="3">
    <location>
        <begin position="10"/>
        <end position="38"/>
    </location>
</feature>
<feature type="compositionally biased region" description="Basic and acidic residues" evidence="2">
    <location>
        <begin position="88"/>
        <end position="98"/>
    </location>
</feature>
<dbReference type="GO" id="GO:0008270">
    <property type="term" value="F:zinc ion binding"/>
    <property type="evidence" value="ECO:0007669"/>
    <property type="project" value="InterPro"/>
</dbReference>
<feature type="compositionally biased region" description="Low complexity" evidence="2">
    <location>
        <begin position="394"/>
        <end position="435"/>
    </location>
</feature>
<dbReference type="PANTHER" id="PTHR38111:SF9">
    <property type="entry name" value="ZN(2)-C6 FUNGAL-TYPE DOMAIN-CONTAINING PROTEIN"/>
    <property type="match status" value="1"/>
</dbReference>
<comment type="caution">
    <text evidence="4">The sequence shown here is derived from an EMBL/GenBank/DDBJ whole genome shotgun (WGS) entry which is preliminary data.</text>
</comment>
<dbReference type="PROSITE" id="PS00463">
    <property type="entry name" value="ZN2_CY6_FUNGAL_1"/>
    <property type="match status" value="1"/>
</dbReference>
<dbReference type="SMART" id="SM00066">
    <property type="entry name" value="GAL4"/>
    <property type="match status" value="1"/>
</dbReference>
<dbReference type="InterPro" id="IPR053178">
    <property type="entry name" value="Osmoadaptation_assoc"/>
</dbReference>
<evidence type="ECO:0000313" key="4">
    <source>
        <dbReference type="EMBL" id="KAK3401059.1"/>
    </source>
</evidence>
<keyword evidence="5" id="KW-1185">Reference proteome</keyword>
<reference evidence="4" key="1">
    <citation type="journal article" date="2023" name="Mol. Phylogenet. Evol.">
        <title>Genome-scale phylogeny and comparative genomics of the fungal order Sordariales.</title>
        <authorList>
            <person name="Hensen N."/>
            <person name="Bonometti L."/>
            <person name="Westerberg I."/>
            <person name="Brannstrom I.O."/>
            <person name="Guillou S."/>
            <person name="Cros-Aarteil S."/>
            <person name="Calhoun S."/>
            <person name="Haridas S."/>
            <person name="Kuo A."/>
            <person name="Mondo S."/>
            <person name="Pangilinan J."/>
            <person name="Riley R."/>
            <person name="LaButti K."/>
            <person name="Andreopoulos B."/>
            <person name="Lipzen A."/>
            <person name="Chen C."/>
            <person name="Yan M."/>
            <person name="Daum C."/>
            <person name="Ng V."/>
            <person name="Clum A."/>
            <person name="Steindorff A."/>
            <person name="Ohm R.A."/>
            <person name="Martin F."/>
            <person name="Silar P."/>
            <person name="Natvig D.O."/>
            <person name="Lalanne C."/>
            <person name="Gautier V."/>
            <person name="Ament-Velasquez S.L."/>
            <person name="Kruys A."/>
            <person name="Hutchinson M.I."/>
            <person name="Powell A.J."/>
            <person name="Barry K."/>
            <person name="Miller A.N."/>
            <person name="Grigoriev I.V."/>
            <person name="Debuchy R."/>
            <person name="Gladieux P."/>
            <person name="Hiltunen Thoren M."/>
            <person name="Johannesson H."/>
        </authorList>
    </citation>
    <scope>NUCLEOTIDE SEQUENCE</scope>
    <source>
        <strain evidence="4">FGSC 1904</strain>
    </source>
</reference>
<proteinExistence type="predicted"/>
<dbReference type="AlphaFoldDB" id="A0AAE0PJK2"/>
<dbReference type="EMBL" id="JAUTDP010000003">
    <property type="protein sequence ID" value="KAK3401059.1"/>
    <property type="molecule type" value="Genomic_DNA"/>
</dbReference>
<evidence type="ECO:0000256" key="1">
    <source>
        <dbReference type="ARBA" id="ARBA00023242"/>
    </source>
</evidence>
<reference evidence="4" key="2">
    <citation type="submission" date="2023-07" db="EMBL/GenBank/DDBJ databases">
        <authorList>
            <consortium name="Lawrence Berkeley National Laboratory"/>
            <person name="Haridas S."/>
            <person name="Hensen N."/>
            <person name="Bonometti L."/>
            <person name="Westerberg I."/>
            <person name="Brannstrom I.O."/>
            <person name="Guillou S."/>
            <person name="Cros-Aarteil S."/>
            <person name="Calhoun S."/>
            <person name="Kuo A."/>
            <person name="Mondo S."/>
            <person name="Pangilinan J."/>
            <person name="Riley R."/>
            <person name="LaButti K."/>
            <person name="Andreopoulos B."/>
            <person name="Lipzen A."/>
            <person name="Chen C."/>
            <person name="Yanf M."/>
            <person name="Daum C."/>
            <person name="Ng V."/>
            <person name="Clum A."/>
            <person name="Steindorff A."/>
            <person name="Ohm R."/>
            <person name="Martin F."/>
            <person name="Silar P."/>
            <person name="Natvig D."/>
            <person name="Lalanne C."/>
            <person name="Gautier V."/>
            <person name="Ament-velasquez S.L."/>
            <person name="Kruys A."/>
            <person name="Hutchinson M.I."/>
            <person name="Powell A.J."/>
            <person name="Barry K."/>
            <person name="Miller A.N."/>
            <person name="Grigoriev I.V."/>
            <person name="Debuchy R."/>
            <person name="Gladieux P."/>
            <person name="Thoren M.H."/>
            <person name="Johannesson H."/>
        </authorList>
    </citation>
    <scope>NUCLEOTIDE SEQUENCE</scope>
    <source>
        <strain evidence="4">FGSC 1904</strain>
    </source>
</reference>
<feature type="region of interest" description="Disordered" evidence="2">
    <location>
        <begin position="57"/>
        <end position="98"/>
    </location>
</feature>
<dbReference type="Pfam" id="PF00172">
    <property type="entry name" value="Zn_clus"/>
    <property type="match status" value="1"/>
</dbReference>
<name>A0AAE0PJK2_SORBR</name>
<dbReference type="SUPFAM" id="SSF57701">
    <property type="entry name" value="Zn2/Cys6 DNA-binding domain"/>
    <property type="match status" value="1"/>
</dbReference>
<dbReference type="InterPro" id="IPR036864">
    <property type="entry name" value="Zn2-C6_fun-type_DNA-bd_sf"/>
</dbReference>
<keyword evidence="1" id="KW-0539">Nucleus</keyword>
<dbReference type="GO" id="GO:0000981">
    <property type="term" value="F:DNA-binding transcription factor activity, RNA polymerase II-specific"/>
    <property type="evidence" value="ECO:0007669"/>
    <property type="project" value="InterPro"/>
</dbReference>
<dbReference type="CDD" id="cd00067">
    <property type="entry name" value="GAL4"/>
    <property type="match status" value="1"/>
</dbReference>